<reference evidence="1 2" key="1">
    <citation type="submission" date="2019-11" db="EMBL/GenBank/DDBJ databases">
        <title>Bacillus lacus genome.</title>
        <authorList>
            <person name="Allen C.J."/>
            <person name="Newman J.D."/>
        </authorList>
    </citation>
    <scope>NUCLEOTIDE SEQUENCE [LARGE SCALE GENOMIC DNA]</scope>
    <source>
        <strain evidence="1 2">KCTC 33946</strain>
    </source>
</reference>
<comment type="caution">
    <text evidence="1">The sequence shown here is derived from an EMBL/GenBank/DDBJ whole genome shotgun (WGS) entry which is preliminary data.</text>
</comment>
<sequence length="65" mass="7425">MSFITAMKDIYGWNSCRNVLHNGDEGHLRLDAAEMSFITAMKDIYGWNSCRNVLHKGNEGHLEPE</sequence>
<proteinExistence type="predicted"/>
<evidence type="ECO:0000313" key="2">
    <source>
        <dbReference type="Proteomes" id="UP000448867"/>
    </source>
</evidence>
<dbReference type="Proteomes" id="UP000448867">
    <property type="component" value="Unassembled WGS sequence"/>
</dbReference>
<evidence type="ECO:0000313" key="1">
    <source>
        <dbReference type="EMBL" id="MRX72258.1"/>
    </source>
</evidence>
<organism evidence="1 2">
    <name type="scientific">Metabacillus lacus</name>
    <dbReference type="NCBI Taxonomy" id="1983721"/>
    <lineage>
        <taxon>Bacteria</taxon>
        <taxon>Bacillati</taxon>
        <taxon>Bacillota</taxon>
        <taxon>Bacilli</taxon>
        <taxon>Bacillales</taxon>
        <taxon>Bacillaceae</taxon>
        <taxon>Metabacillus</taxon>
    </lineage>
</organism>
<gene>
    <name evidence="1" type="ORF">GJU40_08850</name>
</gene>
<keyword evidence="2" id="KW-1185">Reference proteome</keyword>
<dbReference type="RefSeq" id="WP_170289365.1">
    <property type="nucleotide sequence ID" value="NZ_WKKI01000013.1"/>
</dbReference>
<accession>A0A7X2IYQ4</accession>
<dbReference type="AlphaFoldDB" id="A0A7X2IYQ4"/>
<protein>
    <submittedName>
        <fullName evidence="1">Uncharacterized protein</fullName>
    </submittedName>
</protein>
<name>A0A7X2IYQ4_9BACI</name>
<dbReference type="EMBL" id="WKKI01000013">
    <property type="protein sequence ID" value="MRX72258.1"/>
    <property type="molecule type" value="Genomic_DNA"/>
</dbReference>